<dbReference type="InterPro" id="IPR008906">
    <property type="entry name" value="HATC_C_dom"/>
</dbReference>
<dbReference type="EMBL" id="CAJOBC010097861">
    <property type="protein sequence ID" value="CAF4450424.1"/>
    <property type="molecule type" value="Genomic_DNA"/>
</dbReference>
<sequence>MSRNRSHTASIASTASITSMPPPRQSQRLSNKITAPLSHSSPISVRKQQVQSSTSTRKSRRTSISISITPKDESVLLIGNDDMQTSTSDLTNSHRQLQNSDNEEEQIEDDINNNDQKRILNDSTASDLTLIIKNKKRKKTTTVTMDEILSNFIKVNDQLQCKHCTEPKITAFLDPQLYDYLARYPEDLEKAEKEVLRVAKSQVLSHSRLPLNVLDHFLNTCGAGVTTATTTVSSTPRDFNIKEQLAVYIANHKNIPDLQSFWKRHELLLPDLARLVKRYSCIQPSSVSSESAFSVAGFINRKTRCSLAPDALRYSMFLKSIYESTTEPQQ</sequence>
<dbReference type="EMBL" id="CAJNOQ010031879">
    <property type="protein sequence ID" value="CAF1582344.1"/>
    <property type="molecule type" value="Genomic_DNA"/>
</dbReference>
<dbReference type="AlphaFoldDB" id="A0A815ZES9"/>
<feature type="region of interest" description="Disordered" evidence="1">
    <location>
        <begin position="1"/>
        <end position="66"/>
    </location>
</feature>
<feature type="region of interest" description="Disordered" evidence="1">
    <location>
        <begin position="83"/>
        <end position="107"/>
    </location>
</feature>
<feature type="compositionally biased region" description="Polar residues" evidence="1">
    <location>
        <begin position="83"/>
        <end position="100"/>
    </location>
</feature>
<feature type="compositionally biased region" description="Low complexity" evidence="1">
    <location>
        <begin position="44"/>
        <end position="66"/>
    </location>
</feature>
<dbReference type="GO" id="GO:0046983">
    <property type="term" value="F:protein dimerization activity"/>
    <property type="evidence" value="ECO:0007669"/>
    <property type="project" value="InterPro"/>
</dbReference>
<gene>
    <name evidence="3" type="ORF">GPM918_LOCUS41182</name>
    <name evidence="4" type="ORF">SRO942_LOCUS42204</name>
</gene>
<proteinExistence type="predicted"/>
<protein>
    <recommendedName>
        <fullName evidence="2">HAT C-terminal dimerisation domain-containing protein</fullName>
    </recommendedName>
</protein>
<evidence type="ECO:0000313" key="5">
    <source>
        <dbReference type="Proteomes" id="UP000663829"/>
    </source>
</evidence>
<dbReference type="Proteomes" id="UP000663829">
    <property type="component" value="Unassembled WGS sequence"/>
</dbReference>
<reference evidence="3" key="1">
    <citation type="submission" date="2021-02" db="EMBL/GenBank/DDBJ databases">
        <authorList>
            <person name="Nowell W R."/>
        </authorList>
    </citation>
    <scope>NUCLEOTIDE SEQUENCE</scope>
</reference>
<evidence type="ECO:0000256" key="1">
    <source>
        <dbReference type="SAM" id="MobiDB-lite"/>
    </source>
</evidence>
<accession>A0A815ZES9</accession>
<evidence type="ECO:0000313" key="3">
    <source>
        <dbReference type="EMBL" id="CAF1582344.1"/>
    </source>
</evidence>
<dbReference type="Pfam" id="PF05699">
    <property type="entry name" value="Dimer_Tnp_hAT"/>
    <property type="match status" value="1"/>
</dbReference>
<dbReference type="Proteomes" id="UP000681722">
    <property type="component" value="Unassembled WGS sequence"/>
</dbReference>
<feature type="compositionally biased region" description="Low complexity" evidence="1">
    <location>
        <begin position="8"/>
        <end position="19"/>
    </location>
</feature>
<organism evidence="3 5">
    <name type="scientific">Didymodactylos carnosus</name>
    <dbReference type="NCBI Taxonomy" id="1234261"/>
    <lineage>
        <taxon>Eukaryota</taxon>
        <taxon>Metazoa</taxon>
        <taxon>Spiralia</taxon>
        <taxon>Gnathifera</taxon>
        <taxon>Rotifera</taxon>
        <taxon>Eurotatoria</taxon>
        <taxon>Bdelloidea</taxon>
        <taxon>Philodinida</taxon>
        <taxon>Philodinidae</taxon>
        <taxon>Didymodactylos</taxon>
    </lineage>
</organism>
<evidence type="ECO:0000313" key="4">
    <source>
        <dbReference type="EMBL" id="CAF4450424.1"/>
    </source>
</evidence>
<feature type="compositionally biased region" description="Polar residues" evidence="1">
    <location>
        <begin position="25"/>
        <end position="43"/>
    </location>
</feature>
<name>A0A815ZES9_9BILA</name>
<evidence type="ECO:0000259" key="2">
    <source>
        <dbReference type="Pfam" id="PF05699"/>
    </source>
</evidence>
<keyword evidence="5" id="KW-1185">Reference proteome</keyword>
<comment type="caution">
    <text evidence="3">The sequence shown here is derived from an EMBL/GenBank/DDBJ whole genome shotgun (WGS) entry which is preliminary data.</text>
</comment>
<feature type="domain" description="HAT C-terminal dimerisation" evidence="2">
    <location>
        <begin position="257"/>
        <end position="319"/>
    </location>
</feature>
<dbReference type="InterPro" id="IPR012337">
    <property type="entry name" value="RNaseH-like_sf"/>
</dbReference>
<dbReference type="SUPFAM" id="SSF53098">
    <property type="entry name" value="Ribonuclease H-like"/>
    <property type="match status" value="1"/>
</dbReference>